<evidence type="ECO:0000256" key="2">
    <source>
        <dbReference type="SAM" id="MobiDB-lite"/>
    </source>
</evidence>
<dbReference type="AlphaFoldDB" id="A0A5H2XTU1"/>
<gene>
    <name evidence="3" type="ORF">Prudu_1385S000100</name>
</gene>
<dbReference type="SUPFAM" id="SSF52833">
    <property type="entry name" value="Thioredoxin-like"/>
    <property type="match status" value="2"/>
</dbReference>
<dbReference type="EMBL" id="AP021722">
    <property type="protein sequence ID" value="BBN70064.1"/>
    <property type="molecule type" value="Genomic_DNA"/>
</dbReference>
<organism evidence="3">
    <name type="scientific">Prunus dulcis</name>
    <name type="common">Almond</name>
    <name type="synonym">Amygdalus dulcis</name>
    <dbReference type="NCBI Taxonomy" id="3755"/>
    <lineage>
        <taxon>Eukaryota</taxon>
        <taxon>Viridiplantae</taxon>
        <taxon>Streptophyta</taxon>
        <taxon>Embryophyta</taxon>
        <taxon>Tracheophyta</taxon>
        <taxon>Spermatophyta</taxon>
        <taxon>Magnoliopsida</taxon>
        <taxon>eudicotyledons</taxon>
        <taxon>Gunneridae</taxon>
        <taxon>Pentapetalae</taxon>
        <taxon>rosids</taxon>
        <taxon>fabids</taxon>
        <taxon>Rosales</taxon>
        <taxon>Rosaceae</taxon>
        <taxon>Amygdaloideae</taxon>
        <taxon>Amygdaleae</taxon>
        <taxon>Prunus</taxon>
    </lineage>
</organism>
<dbReference type="InterPro" id="IPR036249">
    <property type="entry name" value="Thioredoxin-like_sf"/>
</dbReference>
<comment type="similarity">
    <text evidence="1">Belongs to the protein disulfide isomerase family.</text>
</comment>
<dbReference type="PANTHER" id="PTHR18929">
    <property type="entry name" value="PROTEIN DISULFIDE ISOMERASE"/>
    <property type="match status" value="1"/>
</dbReference>
<protein>
    <submittedName>
        <fullName evidence="3">PDI-like 1-4</fullName>
    </submittedName>
</protein>
<dbReference type="GO" id="GO:0034976">
    <property type="term" value="P:response to endoplasmic reticulum stress"/>
    <property type="evidence" value="ECO:0007669"/>
    <property type="project" value="TreeGrafter"/>
</dbReference>
<accession>A0A5H2XTU1</accession>
<evidence type="ECO:0000313" key="3">
    <source>
        <dbReference type="EMBL" id="BBN70064.1"/>
    </source>
</evidence>
<feature type="region of interest" description="Disordered" evidence="2">
    <location>
        <begin position="221"/>
        <end position="254"/>
    </location>
</feature>
<sequence>MRLQNYGTLCNGVLTHFMLVDLYKTFYAQLLLFATSKRERFSRFSSGSKTFQRKAYLCNVQTDNEDIGKPVSDYFGITSDAPTVLGYTGNDDSRKFVHEGEVTLANLKAFGQDFIEDKLKPFFKSDPIPETVNLCTMVRALPIFEPTYNKLAKHLRGIDSIVIAKMDGTTNEHPRAKADGFPTLLFFPAGNKSFDPISVDADRTVVAFYKFLKKNASIPFKLQKPTSTPKSEAVSDAKESQESSSSTNDLRDEL</sequence>
<dbReference type="PANTHER" id="PTHR18929:SF246">
    <property type="entry name" value="PROTEIN DISULFIDE ISOMERASE-LIKE 1-4"/>
    <property type="match status" value="1"/>
</dbReference>
<dbReference type="Gene3D" id="3.40.30.10">
    <property type="entry name" value="Glutaredoxin"/>
    <property type="match status" value="2"/>
</dbReference>
<reference evidence="3" key="1">
    <citation type="journal article" date="2019" name="Science">
        <title>Mutation of a bHLH transcription factor allowed almond domestication.</title>
        <authorList>
            <person name="Sanchez-Perez R."/>
            <person name="Pavan S."/>
            <person name="Mazzeo R."/>
            <person name="Moldovan C."/>
            <person name="Aiese Cigliano R."/>
            <person name="Del Cueto J."/>
            <person name="Ricciardi F."/>
            <person name="Lotti C."/>
            <person name="Ricciardi L."/>
            <person name="Dicenta F."/>
            <person name="Lopez-Marques R.L."/>
            <person name="Lindberg Moller B."/>
        </authorList>
    </citation>
    <scope>NUCLEOTIDE SEQUENCE</scope>
</reference>
<dbReference type="GO" id="GO:0005783">
    <property type="term" value="C:endoplasmic reticulum"/>
    <property type="evidence" value="ECO:0007669"/>
    <property type="project" value="TreeGrafter"/>
</dbReference>
<name>A0A5H2XTU1_PRUDU</name>
<dbReference type="GO" id="GO:0003756">
    <property type="term" value="F:protein disulfide isomerase activity"/>
    <property type="evidence" value="ECO:0007669"/>
    <property type="project" value="TreeGrafter"/>
</dbReference>
<evidence type="ECO:0000256" key="1">
    <source>
        <dbReference type="ARBA" id="ARBA00006347"/>
    </source>
</evidence>
<proteinExistence type="inferred from homology"/>
<dbReference type="GO" id="GO:0006457">
    <property type="term" value="P:protein folding"/>
    <property type="evidence" value="ECO:0007669"/>
    <property type="project" value="TreeGrafter"/>
</dbReference>